<protein>
    <submittedName>
        <fullName evidence="1">Uncharacterized protein</fullName>
    </submittedName>
</protein>
<name>A0A4R5EW23_9RHOB</name>
<sequence length="113" mass="12793">MHELFNTIPDPDVVLTLEPEELATTLLMLMRARGVSETFSLHNMVGEVLYEDPSRGISGCPRDRWPDLELAVSEAFAWMEAQALLVPQPGSHGGSWKVLSRRARRFESEQDLR</sequence>
<dbReference type="RefSeq" id="WP_132828229.1">
    <property type="nucleotide sequence ID" value="NZ_SMFP01000004.1"/>
</dbReference>
<evidence type="ECO:0000313" key="2">
    <source>
        <dbReference type="Proteomes" id="UP000294662"/>
    </source>
</evidence>
<gene>
    <name evidence="1" type="ORF">E1B25_07925</name>
</gene>
<dbReference type="EMBL" id="SMFP01000004">
    <property type="protein sequence ID" value="TDE38937.1"/>
    <property type="molecule type" value="Genomic_DNA"/>
</dbReference>
<dbReference type="AlphaFoldDB" id="A0A4R5EW23"/>
<organism evidence="1 2">
    <name type="scientific">Antarcticimicrobium sediminis</name>
    <dbReference type="NCBI Taxonomy" id="2546227"/>
    <lineage>
        <taxon>Bacteria</taxon>
        <taxon>Pseudomonadati</taxon>
        <taxon>Pseudomonadota</taxon>
        <taxon>Alphaproteobacteria</taxon>
        <taxon>Rhodobacterales</taxon>
        <taxon>Paracoccaceae</taxon>
        <taxon>Antarcticimicrobium</taxon>
    </lineage>
</organism>
<evidence type="ECO:0000313" key="1">
    <source>
        <dbReference type="EMBL" id="TDE38937.1"/>
    </source>
</evidence>
<reference evidence="1 2" key="1">
    <citation type="submission" date="2019-03" db="EMBL/GenBank/DDBJ databases">
        <authorList>
            <person name="Zhang S."/>
        </authorList>
    </citation>
    <scope>NUCLEOTIDE SEQUENCE [LARGE SCALE GENOMIC DNA]</scope>
    <source>
        <strain evidence="1 2">S4J41</strain>
    </source>
</reference>
<dbReference type="Proteomes" id="UP000294662">
    <property type="component" value="Unassembled WGS sequence"/>
</dbReference>
<proteinExistence type="predicted"/>
<keyword evidence="2" id="KW-1185">Reference proteome</keyword>
<comment type="caution">
    <text evidence="1">The sequence shown here is derived from an EMBL/GenBank/DDBJ whole genome shotgun (WGS) entry which is preliminary data.</text>
</comment>
<accession>A0A4R5EW23</accession>